<dbReference type="EMBL" id="MIJD01000001">
    <property type="protein sequence ID" value="OPE56382.1"/>
    <property type="molecule type" value="Genomic_DNA"/>
</dbReference>
<dbReference type="AlphaFoldDB" id="A0A1T3WPW0"/>
<evidence type="ECO:0000256" key="1">
    <source>
        <dbReference type="SAM" id="MobiDB-lite"/>
    </source>
</evidence>
<accession>A0A1T3WPW0</accession>
<evidence type="ECO:0000313" key="2">
    <source>
        <dbReference type="EMBL" id="OPE56382.1"/>
    </source>
</evidence>
<proteinExistence type="predicted"/>
<comment type="caution">
    <text evidence="2">The sequence shown here is derived from an EMBL/GenBank/DDBJ whole genome shotgun (WGS) entry which is preliminary data.</text>
</comment>
<feature type="region of interest" description="Disordered" evidence="1">
    <location>
        <begin position="22"/>
        <end position="45"/>
    </location>
</feature>
<evidence type="ECO:0000313" key="3">
    <source>
        <dbReference type="Proteomes" id="UP000191039"/>
    </source>
</evidence>
<name>A0A1T3WPW0_9MYCO</name>
<organism evidence="2 3">
    <name type="scientific">Mycolicibacterium diernhoferi</name>
    <dbReference type="NCBI Taxonomy" id="1801"/>
    <lineage>
        <taxon>Bacteria</taxon>
        <taxon>Bacillati</taxon>
        <taxon>Actinomycetota</taxon>
        <taxon>Actinomycetes</taxon>
        <taxon>Mycobacteriales</taxon>
        <taxon>Mycobacteriaceae</taxon>
        <taxon>Mycolicibacterium</taxon>
    </lineage>
</organism>
<dbReference type="Proteomes" id="UP000191039">
    <property type="component" value="Unassembled WGS sequence"/>
</dbReference>
<gene>
    <name evidence="2" type="ORF">BV510_00200</name>
</gene>
<protein>
    <submittedName>
        <fullName evidence="2">Uncharacterized protein</fullName>
    </submittedName>
</protein>
<reference evidence="2 3" key="1">
    <citation type="submission" date="2016-09" db="EMBL/GenBank/DDBJ databases">
        <title>genome sequences of unsequenced Mycobacteria.</title>
        <authorList>
            <person name="Greninger A.L."/>
            <person name="Jerome K.R."/>
            <person name="Mcnair B."/>
            <person name="Wallis C."/>
            <person name="Fang F."/>
        </authorList>
    </citation>
    <scope>NUCLEOTIDE SEQUENCE [LARGE SCALE GENOMIC DNA]</scope>
    <source>
        <strain evidence="2 3">BM1</strain>
    </source>
</reference>
<sequence length="95" mass="10342">MTYGNGVTQRIMVSCATPSPVSIAAADSRKPPKPDPSAEYDDEENPLMQLFLEFAQTALAVEVQGDTEPKHAEGARFMTITHARRPGFAESMRCA</sequence>